<comment type="caution">
    <text evidence="2">The sequence shown here is derived from an EMBL/GenBank/DDBJ whole genome shotgun (WGS) entry which is preliminary data.</text>
</comment>
<feature type="compositionally biased region" description="Basic and acidic residues" evidence="1">
    <location>
        <begin position="22"/>
        <end position="32"/>
    </location>
</feature>
<evidence type="ECO:0000313" key="2">
    <source>
        <dbReference type="EMBL" id="KAF5829272.1"/>
    </source>
</evidence>
<keyword evidence="3" id="KW-1185">Reference proteome</keyword>
<feature type="compositionally biased region" description="Polar residues" evidence="1">
    <location>
        <begin position="33"/>
        <end position="52"/>
    </location>
</feature>
<proteinExistence type="predicted"/>
<sequence length="622" mass="67405">MQPGSAGTRSRPRVSYGGVSNHHPDNRDEHRPSSGSLGAQSNEDLASRSGPQPSVHPGPKKLQHPAPAVTFIVNNRHPAAPSISSPFHQLQHPAPAVTCAANSQALRDKAPRRGSGAVRWNSHKGHLRQVGSLEQHRQQLQMPYLQQQQQQQHQQQQQYQQQQQQQQQPPPQQLQPRMSPPSPLSAHPHHQLYHQQQQLQYINAMGPGHPQLQPYLPPLTDTYPPWIQDPGGRWNRVDTQQAGVIAHNRRRSVPGIAVAGSPGNREWVDLEEQVGVMAPNRRRTATGVAVAGSPGNGEGVDLEDEGPPGYHDSPFAEQEGRVYPGMAPPSPPYYPEPTMPGLGVIGNPAGMQYYNFTPPLQQQMQVHPLDNGGGMMYAQEPGGDWSQGPAHPFPHLQLPQSALSRANSGTSGSMWGGTPADTPLFSGDSAVAMVSPGGGTPAGFTFSKTSPNNTVFEGGLMDSQETDPSTVGPPRKLSVRGSKSACFPRGAVRNLTTYASGPNALQHTGPMGRSPRRLMQTCSDLQWELHHSSQGPSRMPKRMMQTYSDLEFELHSQRDLLASDGEITVVTDYDPMLPDVSLEISLEHDITLDGTEPLGVGTHGRCEGVSADGWCISPYGGI</sequence>
<feature type="region of interest" description="Disordered" evidence="1">
    <location>
        <begin position="101"/>
        <end position="194"/>
    </location>
</feature>
<accession>A0ABQ7G3T8</accession>
<dbReference type="EMBL" id="MU070181">
    <property type="protein sequence ID" value="KAF5829272.1"/>
    <property type="molecule type" value="Genomic_DNA"/>
</dbReference>
<evidence type="ECO:0000313" key="3">
    <source>
        <dbReference type="Proteomes" id="UP000815325"/>
    </source>
</evidence>
<organism evidence="2 3">
    <name type="scientific">Dunaliella salina</name>
    <name type="common">Green alga</name>
    <name type="synonym">Protococcus salinus</name>
    <dbReference type="NCBI Taxonomy" id="3046"/>
    <lineage>
        <taxon>Eukaryota</taxon>
        <taxon>Viridiplantae</taxon>
        <taxon>Chlorophyta</taxon>
        <taxon>core chlorophytes</taxon>
        <taxon>Chlorophyceae</taxon>
        <taxon>CS clade</taxon>
        <taxon>Chlamydomonadales</taxon>
        <taxon>Dunaliellaceae</taxon>
        <taxon>Dunaliella</taxon>
    </lineage>
</organism>
<name>A0ABQ7G3T8_DUNSA</name>
<feature type="region of interest" description="Disordered" evidence="1">
    <location>
        <begin position="1"/>
        <end position="64"/>
    </location>
</feature>
<protein>
    <submittedName>
        <fullName evidence="2">Uncharacterized protein</fullName>
    </submittedName>
</protein>
<feature type="compositionally biased region" description="Low complexity" evidence="1">
    <location>
        <begin position="138"/>
        <end position="167"/>
    </location>
</feature>
<dbReference type="Proteomes" id="UP000815325">
    <property type="component" value="Unassembled WGS sequence"/>
</dbReference>
<evidence type="ECO:0000256" key="1">
    <source>
        <dbReference type="SAM" id="MobiDB-lite"/>
    </source>
</evidence>
<reference evidence="2" key="1">
    <citation type="submission" date="2017-08" db="EMBL/GenBank/DDBJ databases">
        <authorList>
            <person name="Polle J.E."/>
            <person name="Barry K."/>
            <person name="Cushman J."/>
            <person name="Schmutz J."/>
            <person name="Tran D."/>
            <person name="Hathwaick L.T."/>
            <person name="Yim W.C."/>
            <person name="Jenkins J."/>
            <person name="Mckie-Krisberg Z.M."/>
            <person name="Prochnik S."/>
            <person name="Lindquist E."/>
            <person name="Dockter R.B."/>
            <person name="Adam C."/>
            <person name="Molina H."/>
            <person name="Bunkerborg J."/>
            <person name="Jin E."/>
            <person name="Buchheim M."/>
            <person name="Magnuson J."/>
        </authorList>
    </citation>
    <scope>NUCLEOTIDE SEQUENCE</scope>
    <source>
        <strain evidence="2">CCAP 19/18</strain>
    </source>
</reference>
<feature type="compositionally biased region" description="Pro residues" evidence="1">
    <location>
        <begin position="168"/>
        <end position="183"/>
    </location>
</feature>
<gene>
    <name evidence="2" type="ORF">DUNSADRAFT_16311</name>
</gene>
<feature type="region of interest" description="Disordered" evidence="1">
    <location>
        <begin position="460"/>
        <end position="483"/>
    </location>
</feature>